<feature type="binding site" evidence="7">
    <location>
        <begin position="75"/>
        <end position="76"/>
    </location>
    <ligand>
        <name>substrate</name>
    </ligand>
</feature>
<dbReference type="Pfam" id="PF01177">
    <property type="entry name" value="Asp_Glu_race"/>
    <property type="match status" value="1"/>
</dbReference>
<feature type="active site" description="Proton donor/acceptor" evidence="7">
    <location>
        <position position="186"/>
    </location>
</feature>
<reference evidence="8 9" key="1">
    <citation type="submission" date="2018-09" db="EMBL/GenBank/DDBJ databases">
        <title>Complete genome sequence of Euzebya sp. DY32-46 isolated from seawater of Pacific Ocean.</title>
        <authorList>
            <person name="Xu L."/>
            <person name="Wu Y.-H."/>
            <person name="Xu X.-W."/>
        </authorList>
    </citation>
    <scope>NUCLEOTIDE SEQUENCE [LARGE SCALE GENOMIC DNA]</scope>
    <source>
        <strain evidence="8 9">DY32-46</strain>
    </source>
</reference>
<name>A0A346XV34_9ACTN</name>
<evidence type="ECO:0000256" key="7">
    <source>
        <dbReference type="HAMAP-Rule" id="MF_00258"/>
    </source>
</evidence>
<dbReference type="InterPro" id="IPR001920">
    <property type="entry name" value="Asp/Glu_race"/>
</dbReference>
<protein>
    <recommendedName>
        <fullName evidence="2 7">Glutamate racemase</fullName>
        <ecNumber evidence="2 7">5.1.1.3</ecNumber>
    </recommendedName>
</protein>
<evidence type="ECO:0000256" key="5">
    <source>
        <dbReference type="ARBA" id="ARBA00023235"/>
    </source>
</evidence>
<dbReference type="PROSITE" id="PS00924">
    <property type="entry name" value="ASP_GLU_RACEMASE_2"/>
    <property type="match status" value="1"/>
</dbReference>
<feature type="binding site" evidence="7">
    <location>
        <begin position="11"/>
        <end position="12"/>
    </location>
    <ligand>
        <name>substrate</name>
    </ligand>
</feature>
<evidence type="ECO:0000313" key="8">
    <source>
        <dbReference type="EMBL" id="AXV06081.1"/>
    </source>
</evidence>
<dbReference type="EC" id="5.1.1.3" evidence="2 7"/>
<comment type="catalytic activity">
    <reaction evidence="1 7">
        <text>L-glutamate = D-glutamate</text>
        <dbReference type="Rhea" id="RHEA:12813"/>
        <dbReference type="ChEBI" id="CHEBI:29985"/>
        <dbReference type="ChEBI" id="CHEBI:29986"/>
        <dbReference type="EC" id="5.1.1.3"/>
    </reaction>
</comment>
<feature type="binding site" evidence="7">
    <location>
        <begin position="187"/>
        <end position="188"/>
    </location>
    <ligand>
        <name>substrate</name>
    </ligand>
</feature>
<feature type="active site" description="Proton donor/acceptor" evidence="7">
    <location>
        <position position="74"/>
    </location>
</feature>
<evidence type="ECO:0000256" key="6">
    <source>
        <dbReference type="ARBA" id="ARBA00023316"/>
    </source>
</evidence>
<accession>A0A346XV34</accession>
<dbReference type="InterPro" id="IPR004391">
    <property type="entry name" value="Glu_race"/>
</dbReference>
<keyword evidence="6 7" id="KW-0961">Cell wall biogenesis/degradation</keyword>
<proteinExistence type="inferred from homology"/>
<dbReference type="SUPFAM" id="SSF53681">
    <property type="entry name" value="Aspartate/glutamate racemase"/>
    <property type="match status" value="2"/>
</dbReference>
<dbReference type="InterPro" id="IPR015942">
    <property type="entry name" value="Asp/Glu/hydantoin_racemase"/>
</dbReference>
<dbReference type="Proteomes" id="UP000264006">
    <property type="component" value="Chromosome"/>
</dbReference>
<keyword evidence="5 7" id="KW-0413">Isomerase</keyword>
<dbReference type="EMBL" id="CP031165">
    <property type="protein sequence ID" value="AXV06081.1"/>
    <property type="molecule type" value="Genomic_DNA"/>
</dbReference>
<comment type="function">
    <text evidence="7">Provides the (R)-glutamate required for cell wall biosynthesis.</text>
</comment>
<dbReference type="InterPro" id="IPR033134">
    <property type="entry name" value="Asp/Glu_racemase_AS_2"/>
</dbReference>
<organism evidence="8 9">
    <name type="scientific">Euzebya pacifica</name>
    <dbReference type="NCBI Taxonomy" id="1608957"/>
    <lineage>
        <taxon>Bacteria</taxon>
        <taxon>Bacillati</taxon>
        <taxon>Actinomycetota</taxon>
        <taxon>Nitriliruptoria</taxon>
        <taxon>Euzebyales</taxon>
    </lineage>
</organism>
<dbReference type="RefSeq" id="WP_114590788.1">
    <property type="nucleotide sequence ID" value="NZ_CAXIBR010000126.1"/>
</dbReference>
<evidence type="ECO:0000256" key="3">
    <source>
        <dbReference type="ARBA" id="ARBA00022960"/>
    </source>
</evidence>
<dbReference type="UniPathway" id="UPA00219"/>
<dbReference type="GO" id="GO:0009252">
    <property type="term" value="P:peptidoglycan biosynthetic process"/>
    <property type="evidence" value="ECO:0007669"/>
    <property type="project" value="UniProtKB-UniRule"/>
</dbReference>
<keyword evidence="9" id="KW-1185">Reference proteome</keyword>
<dbReference type="GO" id="GO:0008360">
    <property type="term" value="P:regulation of cell shape"/>
    <property type="evidence" value="ECO:0007669"/>
    <property type="project" value="UniProtKB-KW"/>
</dbReference>
<dbReference type="KEGG" id="euz:DVS28_a1382"/>
<comment type="similarity">
    <text evidence="7">Belongs to the aspartate/glutamate racemases family.</text>
</comment>
<dbReference type="NCBIfam" id="TIGR00067">
    <property type="entry name" value="glut_race"/>
    <property type="match status" value="1"/>
</dbReference>
<keyword evidence="3 7" id="KW-0133">Cell shape</keyword>
<dbReference type="FunFam" id="3.40.50.1860:FF:000001">
    <property type="entry name" value="Glutamate racemase"/>
    <property type="match status" value="1"/>
</dbReference>
<dbReference type="HAMAP" id="MF_00258">
    <property type="entry name" value="Glu_racemase"/>
    <property type="match status" value="1"/>
</dbReference>
<evidence type="ECO:0000313" key="9">
    <source>
        <dbReference type="Proteomes" id="UP000264006"/>
    </source>
</evidence>
<evidence type="ECO:0000256" key="4">
    <source>
        <dbReference type="ARBA" id="ARBA00022984"/>
    </source>
</evidence>
<keyword evidence="4 7" id="KW-0573">Peptidoglycan synthesis</keyword>
<sequence>MADPRPIGVFDSGVGGLTVARALMDLLPDERVIYLGDTARGPYGPRTVEEVRAFTADDVGWLAEQDVKFVIAACNTATAAALELDPLTFDLPVLGVIEPAVETAIRVTRSRRIGVIGTQVTISSGAYDRAVERLGSVDTKLTSAACPRFVTLVEQGRTTDPEVLEVAEEYLAPMKAAQVDTLILGCTHYPLLTGVISYVMGPDVTLVSSAETCARAVFAHLVDADLLAHTQTPQHRFAATGDPTDFARLAERFLGPRIRDADVEPA</sequence>
<gene>
    <name evidence="7" type="primary">murI</name>
    <name evidence="8" type="ORF">DVS28_a1382</name>
</gene>
<dbReference type="Gene3D" id="3.40.50.1860">
    <property type="match status" value="2"/>
</dbReference>
<dbReference type="PANTHER" id="PTHR21198:SF2">
    <property type="entry name" value="GLUTAMATE RACEMASE"/>
    <property type="match status" value="1"/>
</dbReference>
<evidence type="ECO:0000256" key="1">
    <source>
        <dbReference type="ARBA" id="ARBA00001602"/>
    </source>
</evidence>
<evidence type="ECO:0000256" key="2">
    <source>
        <dbReference type="ARBA" id="ARBA00013090"/>
    </source>
</evidence>
<dbReference type="GO" id="GO:0071555">
    <property type="term" value="P:cell wall organization"/>
    <property type="evidence" value="ECO:0007669"/>
    <property type="project" value="UniProtKB-KW"/>
</dbReference>
<dbReference type="GO" id="GO:0008881">
    <property type="term" value="F:glutamate racemase activity"/>
    <property type="evidence" value="ECO:0007669"/>
    <property type="project" value="UniProtKB-UniRule"/>
</dbReference>
<feature type="binding site" evidence="7">
    <location>
        <begin position="43"/>
        <end position="44"/>
    </location>
    <ligand>
        <name>substrate</name>
    </ligand>
</feature>
<dbReference type="PANTHER" id="PTHR21198">
    <property type="entry name" value="GLUTAMATE RACEMASE"/>
    <property type="match status" value="1"/>
</dbReference>
<dbReference type="AlphaFoldDB" id="A0A346XV34"/>
<comment type="pathway">
    <text evidence="7">Cell wall biogenesis; peptidoglycan biosynthesis.</text>
</comment>
<dbReference type="OrthoDB" id="9801055at2"/>